<protein>
    <submittedName>
        <fullName evidence="3">Uncharacterized protein</fullName>
    </submittedName>
</protein>
<evidence type="ECO:0000313" key="4">
    <source>
        <dbReference type="Proteomes" id="UP001434883"/>
    </source>
</evidence>
<keyword evidence="4" id="KW-1185">Reference proteome</keyword>
<feature type="non-terminal residue" evidence="3">
    <location>
        <position position="1"/>
    </location>
</feature>
<evidence type="ECO:0000313" key="3">
    <source>
        <dbReference type="EMBL" id="MEQ2216280.1"/>
    </source>
</evidence>
<feature type="chain" id="PRO_5046907393" evidence="2">
    <location>
        <begin position="24"/>
        <end position="124"/>
    </location>
</feature>
<dbReference type="Proteomes" id="UP001434883">
    <property type="component" value="Unassembled WGS sequence"/>
</dbReference>
<accession>A0ABV0S6W2</accession>
<organism evidence="3 4">
    <name type="scientific">Xenoophorus captivus</name>
    <dbReference type="NCBI Taxonomy" id="1517983"/>
    <lineage>
        <taxon>Eukaryota</taxon>
        <taxon>Metazoa</taxon>
        <taxon>Chordata</taxon>
        <taxon>Craniata</taxon>
        <taxon>Vertebrata</taxon>
        <taxon>Euteleostomi</taxon>
        <taxon>Actinopterygii</taxon>
        <taxon>Neopterygii</taxon>
        <taxon>Teleostei</taxon>
        <taxon>Neoteleostei</taxon>
        <taxon>Acanthomorphata</taxon>
        <taxon>Ovalentaria</taxon>
        <taxon>Atherinomorphae</taxon>
        <taxon>Cyprinodontiformes</taxon>
        <taxon>Goodeidae</taxon>
        <taxon>Xenoophorus</taxon>
    </lineage>
</organism>
<dbReference type="EMBL" id="JAHRIN010070053">
    <property type="protein sequence ID" value="MEQ2216280.1"/>
    <property type="molecule type" value="Genomic_DNA"/>
</dbReference>
<dbReference type="PANTHER" id="PTHR47049">
    <property type="entry name" value="PIEZO-TYPE MECHANOSENSITIVE ION CHANNEL HOMOLOG"/>
    <property type="match status" value="1"/>
</dbReference>
<name>A0ABV0S6W2_9TELE</name>
<sequence>NIIKRVFNIIKFTWVLFQTTVESFTSWMNDMCREYIDISTVLRIERCMLTREGNVPSRESIHVYYEKAMKLNISRQASMDQLSEDGSISGSTKGRKRRRGYPMESQDSTASRDSISRYPERHAG</sequence>
<evidence type="ECO:0000256" key="1">
    <source>
        <dbReference type="SAM" id="MobiDB-lite"/>
    </source>
</evidence>
<feature type="region of interest" description="Disordered" evidence="1">
    <location>
        <begin position="77"/>
        <end position="124"/>
    </location>
</feature>
<comment type="caution">
    <text evidence="3">The sequence shown here is derived from an EMBL/GenBank/DDBJ whole genome shotgun (WGS) entry which is preliminary data.</text>
</comment>
<feature type="compositionally biased region" description="Basic and acidic residues" evidence="1">
    <location>
        <begin position="114"/>
        <end position="124"/>
    </location>
</feature>
<feature type="signal peptide" evidence="2">
    <location>
        <begin position="1"/>
        <end position="23"/>
    </location>
</feature>
<evidence type="ECO:0000256" key="2">
    <source>
        <dbReference type="SAM" id="SignalP"/>
    </source>
</evidence>
<dbReference type="PANTHER" id="PTHR47049:SF6">
    <property type="entry name" value="PIEZO-TYPE MECHANOSENSITIVE ION CHANNEL COMPONENT"/>
    <property type="match status" value="1"/>
</dbReference>
<gene>
    <name evidence="3" type="ORF">XENOCAPTIV_013624</name>
</gene>
<keyword evidence="2" id="KW-0732">Signal</keyword>
<reference evidence="3 4" key="1">
    <citation type="submission" date="2021-06" db="EMBL/GenBank/DDBJ databases">
        <authorList>
            <person name="Palmer J.M."/>
        </authorList>
    </citation>
    <scope>NUCLEOTIDE SEQUENCE [LARGE SCALE GENOMIC DNA]</scope>
    <source>
        <strain evidence="3 4">XC_2019</strain>
        <tissue evidence="3">Muscle</tissue>
    </source>
</reference>
<dbReference type="InterPro" id="IPR027272">
    <property type="entry name" value="Piezo"/>
</dbReference>
<proteinExistence type="predicted"/>